<dbReference type="InterPro" id="IPR011527">
    <property type="entry name" value="ABC1_TM_dom"/>
</dbReference>
<feature type="transmembrane region" description="Helical" evidence="7">
    <location>
        <begin position="76"/>
        <end position="95"/>
    </location>
</feature>
<evidence type="ECO:0000256" key="2">
    <source>
        <dbReference type="ARBA" id="ARBA00022692"/>
    </source>
</evidence>
<dbReference type="GO" id="GO:0140359">
    <property type="term" value="F:ABC-type transporter activity"/>
    <property type="evidence" value="ECO:0007669"/>
    <property type="project" value="InterPro"/>
</dbReference>
<evidence type="ECO:0000259" key="8">
    <source>
        <dbReference type="PROSITE" id="PS50929"/>
    </source>
</evidence>
<dbReference type="EMBL" id="GBHO01039219">
    <property type="protein sequence ID" value="JAG04385.1"/>
    <property type="molecule type" value="Transcribed_RNA"/>
</dbReference>
<accession>A0A0A9WHP6</accession>
<reference evidence="9" key="1">
    <citation type="journal article" date="2014" name="PLoS ONE">
        <title>Transcriptome-Based Identification of ABC Transporters in the Western Tarnished Plant Bug Lygus hesperus.</title>
        <authorList>
            <person name="Hull J.J."/>
            <person name="Chaney K."/>
            <person name="Geib S.M."/>
            <person name="Fabrick J.A."/>
            <person name="Brent C.S."/>
            <person name="Walsh D."/>
            <person name="Lavine L.C."/>
        </authorList>
    </citation>
    <scope>NUCLEOTIDE SEQUENCE</scope>
</reference>
<sequence length="101" mass="11545">CMFANIGTQLKRLDSSTYAFIIATFQSVQRGVSSVRAFRLVEYFTRRYYRTVDVNNRVYLTYLFVQRWLSIRLESLTALYIFSVAAIGVLVGSKINPSDAG</sequence>
<evidence type="ECO:0000256" key="3">
    <source>
        <dbReference type="ARBA" id="ARBA00022741"/>
    </source>
</evidence>
<keyword evidence="3" id="KW-0547">Nucleotide-binding</keyword>
<dbReference type="SUPFAM" id="SSF90123">
    <property type="entry name" value="ABC transporter transmembrane region"/>
    <property type="match status" value="1"/>
</dbReference>
<evidence type="ECO:0000313" key="9">
    <source>
        <dbReference type="EMBL" id="JAG04385.1"/>
    </source>
</evidence>
<gene>
    <name evidence="9" type="primary">abc2</name>
    <name evidence="9" type="ORF">CM83_103307</name>
</gene>
<dbReference type="InterPro" id="IPR036640">
    <property type="entry name" value="ABC1_TM_sf"/>
</dbReference>
<evidence type="ECO:0000256" key="1">
    <source>
        <dbReference type="ARBA" id="ARBA00022448"/>
    </source>
</evidence>
<evidence type="ECO:0000256" key="4">
    <source>
        <dbReference type="ARBA" id="ARBA00022840"/>
    </source>
</evidence>
<name>A0A0A9WHP6_LYGHE</name>
<dbReference type="PROSITE" id="PS50929">
    <property type="entry name" value="ABC_TM1F"/>
    <property type="match status" value="1"/>
</dbReference>
<evidence type="ECO:0000256" key="5">
    <source>
        <dbReference type="ARBA" id="ARBA00022989"/>
    </source>
</evidence>
<reference evidence="9" key="2">
    <citation type="submission" date="2014-07" db="EMBL/GenBank/DDBJ databases">
        <authorList>
            <person name="Hull J."/>
        </authorList>
    </citation>
    <scope>NUCLEOTIDE SEQUENCE</scope>
</reference>
<keyword evidence="1" id="KW-0813">Transport</keyword>
<dbReference type="AlphaFoldDB" id="A0A0A9WHP6"/>
<evidence type="ECO:0000256" key="6">
    <source>
        <dbReference type="ARBA" id="ARBA00023136"/>
    </source>
</evidence>
<keyword evidence="2 7" id="KW-0812">Transmembrane</keyword>
<keyword evidence="5 7" id="KW-1133">Transmembrane helix</keyword>
<keyword evidence="4 9" id="KW-0067">ATP-binding</keyword>
<proteinExistence type="predicted"/>
<dbReference type="Pfam" id="PF00664">
    <property type="entry name" value="ABC_membrane"/>
    <property type="match status" value="1"/>
</dbReference>
<feature type="domain" description="ABC transmembrane type-1" evidence="8">
    <location>
        <begin position="1"/>
        <end position="101"/>
    </location>
</feature>
<dbReference type="GO" id="GO:0005524">
    <property type="term" value="F:ATP binding"/>
    <property type="evidence" value="ECO:0007669"/>
    <property type="project" value="UniProtKB-KW"/>
</dbReference>
<dbReference type="GO" id="GO:0016020">
    <property type="term" value="C:membrane"/>
    <property type="evidence" value="ECO:0007669"/>
    <property type="project" value="InterPro"/>
</dbReference>
<protein>
    <submittedName>
        <fullName evidence="9">ATP-binding cassette transporter abc2</fullName>
    </submittedName>
</protein>
<dbReference type="InterPro" id="IPR050173">
    <property type="entry name" value="ABC_transporter_C-like"/>
</dbReference>
<feature type="non-terminal residue" evidence="9">
    <location>
        <position position="1"/>
    </location>
</feature>
<dbReference type="Gene3D" id="1.20.1560.10">
    <property type="entry name" value="ABC transporter type 1, transmembrane domain"/>
    <property type="match status" value="1"/>
</dbReference>
<organism evidence="9">
    <name type="scientific">Lygus hesperus</name>
    <name type="common">Western plant bug</name>
    <dbReference type="NCBI Taxonomy" id="30085"/>
    <lineage>
        <taxon>Eukaryota</taxon>
        <taxon>Metazoa</taxon>
        <taxon>Ecdysozoa</taxon>
        <taxon>Arthropoda</taxon>
        <taxon>Hexapoda</taxon>
        <taxon>Insecta</taxon>
        <taxon>Pterygota</taxon>
        <taxon>Neoptera</taxon>
        <taxon>Paraneoptera</taxon>
        <taxon>Hemiptera</taxon>
        <taxon>Heteroptera</taxon>
        <taxon>Panheteroptera</taxon>
        <taxon>Cimicomorpha</taxon>
        <taxon>Miridae</taxon>
        <taxon>Mirini</taxon>
        <taxon>Lygus</taxon>
    </lineage>
</organism>
<evidence type="ECO:0000256" key="7">
    <source>
        <dbReference type="SAM" id="Phobius"/>
    </source>
</evidence>
<dbReference type="PANTHER" id="PTHR24223">
    <property type="entry name" value="ATP-BINDING CASSETTE SUB-FAMILY C"/>
    <property type="match status" value="1"/>
</dbReference>
<keyword evidence="6 7" id="KW-0472">Membrane</keyword>